<evidence type="ECO:0000313" key="3">
    <source>
        <dbReference type="Proteomes" id="UP000032180"/>
    </source>
</evidence>
<protein>
    <submittedName>
        <fullName evidence="2">Uncharacterized protein</fullName>
    </submittedName>
</protein>
<reference evidence="2" key="3">
    <citation type="submission" date="2015-04" db="UniProtKB">
        <authorList>
            <consortium name="EnsemblPlants"/>
        </authorList>
    </citation>
    <scope>IDENTIFICATION</scope>
</reference>
<evidence type="ECO:0000256" key="1">
    <source>
        <dbReference type="SAM" id="MobiDB-lite"/>
    </source>
</evidence>
<dbReference type="HOGENOM" id="CLU_2112408_0_0_1"/>
<dbReference type="AlphaFoldDB" id="A0A0D9W1Z7"/>
<evidence type="ECO:0000313" key="2">
    <source>
        <dbReference type="EnsemblPlants" id="LPERR04G00810.1"/>
    </source>
</evidence>
<sequence>MEVEKIREMVCGLLAGEVVVDKRGGMGAAVHGGKHPLGLGGEQARQVPLGRGPPLARGDGDGKEKISVDTVAVSIVSSKKDGKNDAYRRGGTKQSEAEGMRWMRELLGRVAREKT</sequence>
<dbReference type="Proteomes" id="UP000032180">
    <property type="component" value="Chromosome 4"/>
</dbReference>
<reference evidence="3" key="2">
    <citation type="submission" date="2013-12" db="EMBL/GenBank/DDBJ databases">
        <authorList>
            <person name="Yu Y."/>
            <person name="Lee S."/>
            <person name="de Baynast K."/>
            <person name="Wissotski M."/>
            <person name="Liu L."/>
            <person name="Talag J."/>
            <person name="Goicoechea J."/>
            <person name="Angelova A."/>
            <person name="Jetty R."/>
            <person name="Kudrna D."/>
            <person name="Golser W."/>
            <person name="Rivera L."/>
            <person name="Zhang J."/>
            <person name="Wing R."/>
        </authorList>
    </citation>
    <scope>NUCLEOTIDE SEQUENCE</scope>
</reference>
<keyword evidence="3" id="KW-1185">Reference proteome</keyword>
<organism evidence="2 3">
    <name type="scientific">Leersia perrieri</name>
    <dbReference type="NCBI Taxonomy" id="77586"/>
    <lineage>
        <taxon>Eukaryota</taxon>
        <taxon>Viridiplantae</taxon>
        <taxon>Streptophyta</taxon>
        <taxon>Embryophyta</taxon>
        <taxon>Tracheophyta</taxon>
        <taxon>Spermatophyta</taxon>
        <taxon>Magnoliopsida</taxon>
        <taxon>Liliopsida</taxon>
        <taxon>Poales</taxon>
        <taxon>Poaceae</taxon>
        <taxon>BOP clade</taxon>
        <taxon>Oryzoideae</taxon>
        <taxon>Oryzeae</taxon>
        <taxon>Oryzinae</taxon>
        <taxon>Leersia</taxon>
    </lineage>
</organism>
<dbReference type="EnsemblPlants" id="LPERR04G00810.1">
    <property type="protein sequence ID" value="LPERR04G00810.1"/>
    <property type="gene ID" value="LPERR04G00810"/>
</dbReference>
<proteinExistence type="predicted"/>
<feature type="region of interest" description="Disordered" evidence="1">
    <location>
        <begin position="31"/>
        <end position="63"/>
    </location>
</feature>
<dbReference type="Gramene" id="LPERR04G00810.1">
    <property type="protein sequence ID" value="LPERR04G00810.1"/>
    <property type="gene ID" value="LPERR04G00810"/>
</dbReference>
<accession>A0A0D9W1Z7</accession>
<reference evidence="2 3" key="1">
    <citation type="submission" date="2012-08" db="EMBL/GenBank/DDBJ databases">
        <title>Oryza genome evolution.</title>
        <authorList>
            <person name="Wing R.A."/>
        </authorList>
    </citation>
    <scope>NUCLEOTIDE SEQUENCE</scope>
</reference>
<name>A0A0D9W1Z7_9ORYZ</name>